<dbReference type="InterPro" id="IPR013087">
    <property type="entry name" value="Znf_C2H2_type"/>
</dbReference>
<keyword evidence="1" id="KW-0479">Metal-binding</keyword>
<dbReference type="Proteomes" id="UP000683360">
    <property type="component" value="Unassembled WGS sequence"/>
</dbReference>
<accession>A0A8S3TEH5</accession>
<dbReference type="Gene3D" id="3.30.160.60">
    <property type="entry name" value="Classic Zinc Finger"/>
    <property type="match status" value="2"/>
</dbReference>
<feature type="domain" description="C2H2-type" evidence="7">
    <location>
        <begin position="121"/>
        <end position="149"/>
    </location>
</feature>
<feature type="domain" description="C2H2-type" evidence="7">
    <location>
        <begin position="93"/>
        <end position="115"/>
    </location>
</feature>
<dbReference type="GO" id="GO:0008270">
    <property type="term" value="F:zinc ion binding"/>
    <property type="evidence" value="ECO:0007669"/>
    <property type="project" value="UniProtKB-KW"/>
</dbReference>
<keyword evidence="9" id="KW-1185">Reference proteome</keyword>
<comment type="caution">
    <text evidence="8">The sequence shown here is derived from an EMBL/GenBank/DDBJ whole genome shotgun (WGS) entry which is preliminary data.</text>
</comment>
<dbReference type="PROSITE" id="PS50157">
    <property type="entry name" value="ZINC_FINGER_C2H2_2"/>
    <property type="match status" value="3"/>
</dbReference>
<evidence type="ECO:0000313" key="9">
    <source>
        <dbReference type="Proteomes" id="UP000683360"/>
    </source>
</evidence>
<dbReference type="PANTHER" id="PTHR24379">
    <property type="entry name" value="KRAB AND ZINC FINGER DOMAIN-CONTAINING"/>
    <property type="match status" value="1"/>
</dbReference>
<sequence>MVDSFIVNALDESLEVEEEVETEPSSMHCCTFCSYSSKYKQNVKRHTQNAHAPNNAETKHFTMYLCDQCGMVFKTASGLNIHYKGKHTQEFRFKCKVCDRGFNTLWNYRGHITTHEPVLRHRCDVCDKTFAYKETLKQHITSVHTNETSIIICSKEGCGASCNSQKSLKEHFLAVHGGRELKCDLCGKSCNYCHTNEDSQISCFCDDCKIFICDNCVIEHQMKNKNHIYIYHCDILRGYKQANSWKTSTFSEIIDLKFVAADIVAILEQNKLYTYNLIGGLINSVTITPDQEDRISRIACINDCKIAVTVPSNNIIKIVTIITPTPITNLVTAIARIITPTPITDLGTPTPITDLGTP</sequence>
<evidence type="ECO:0000256" key="2">
    <source>
        <dbReference type="ARBA" id="ARBA00022737"/>
    </source>
</evidence>
<evidence type="ECO:0000256" key="5">
    <source>
        <dbReference type="PROSITE-ProRule" id="PRU00024"/>
    </source>
</evidence>
<reference evidence="8" key="1">
    <citation type="submission" date="2021-03" db="EMBL/GenBank/DDBJ databases">
        <authorList>
            <person name="Bekaert M."/>
        </authorList>
    </citation>
    <scope>NUCLEOTIDE SEQUENCE</scope>
</reference>
<dbReference type="OrthoDB" id="6040519at2759"/>
<gene>
    <name evidence="8" type="ORF">MEDL_42659</name>
</gene>
<dbReference type="Pfam" id="PF00096">
    <property type="entry name" value="zf-C2H2"/>
    <property type="match status" value="3"/>
</dbReference>
<dbReference type="InterPro" id="IPR036236">
    <property type="entry name" value="Znf_C2H2_sf"/>
</dbReference>
<protein>
    <submittedName>
        <fullName evidence="8">KRAB</fullName>
    </submittedName>
</protein>
<evidence type="ECO:0000259" key="6">
    <source>
        <dbReference type="PROSITE" id="PS50119"/>
    </source>
</evidence>
<evidence type="ECO:0000256" key="4">
    <source>
        <dbReference type="ARBA" id="ARBA00022833"/>
    </source>
</evidence>
<dbReference type="SUPFAM" id="SSF57667">
    <property type="entry name" value="beta-beta-alpha zinc fingers"/>
    <property type="match status" value="2"/>
</dbReference>
<dbReference type="PROSITE" id="PS00028">
    <property type="entry name" value="ZINC_FINGER_C2H2_1"/>
    <property type="match status" value="4"/>
</dbReference>
<keyword evidence="3 5" id="KW-0863">Zinc-finger</keyword>
<name>A0A8S3TEH5_MYTED</name>
<dbReference type="InterPro" id="IPR000315">
    <property type="entry name" value="Znf_B-box"/>
</dbReference>
<evidence type="ECO:0000256" key="3">
    <source>
        <dbReference type="ARBA" id="ARBA00022771"/>
    </source>
</evidence>
<keyword evidence="2" id="KW-0677">Repeat</keyword>
<dbReference type="PANTHER" id="PTHR24379:SF121">
    <property type="entry name" value="C2H2-TYPE DOMAIN-CONTAINING PROTEIN"/>
    <property type="match status" value="1"/>
</dbReference>
<dbReference type="SMART" id="SM00355">
    <property type="entry name" value="ZnF_C2H2"/>
    <property type="match status" value="5"/>
</dbReference>
<dbReference type="EMBL" id="CAJPWZ010002038">
    <property type="protein sequence ID" value="CAG2229895.1"/>
    <property type="molecule type" value="Genomic_DNA"/>
</dbReference>
<evidence type="ECO:0000259" key="7">
    <source>
        <dbReference type="PROSITE" id="PS50157"/>
    </source>
</evidence>
<organism evidence="8 9">
    <name type="scientific">Mytilus edulis</name>
    <name type="common">Blue mussel</name>
    <dbReference type="NCBI Taxonomy" id="6550"/>
    <lineage>
        <taxon>Eukaryota</taxon>
        <taxon>Metazoa</taxon>
        <taxon>Spiralia</taxon>
        <taxon>Lophotrochozoa</taxon>
        <taxon>Mollusca</taxon>
        <taxon>Bivalvia</taxon>
        <taxon>Autobranchia</taxon>
        <taxon>Pteriomorphia</taxon>
        <taxon>Mytilida</taxon>
        <taxon>Mytiloidea</taxon>
        <taxon>Mytilidae</taxon>
        <taxon>Mytilinae</taxon>
        <taxon>Mytilus</taxon>
    </lineage>
</organism>
<dbReference type="AlphaFoldDB" id="A0A8S3TEH5"/>
<feature type="domain" description="B box-type" evidence="6">
    <location>
        <begin position="188"/>
        <end position="231"/>
    </location>
</feature>
<dbReference type="PROSITE" id="PS50119">
    <property type="entry name" value="ZF_BBOX"/>
    <property type="match status" value="1"/>
</dbReference>
<evidence type="ECO:0000256" key="1">
    <source>
        <dbReference type="ARBA" id="ARBA00022723"/>
    </source>
</evidence>
<evidence type="ECO:0000313" key="8">
    <source>
        <dbReference type="EMBL" id="CAG2229895.1"/>
    </source>
</evidence>
<feature type="domain" description="C2H2-type" evidence="7">
    <location>
        <begin position="64"/>
        <end position="92"/>
    </location>
</feature>
<keyword evidence="4" id="KW-0862">Zinc</keyword>
<proteinExistence type="predicted"/>